<evidence type="ECO:0000313" key="1">
    <source>
        <dbReference type="EMBL" id="NBC45117.1"/>
    </source>
</evidence>
<dbReference type="Proteomes" id="UP000537825">
    <property type="component" value="Unassembled WGS sequence"/>
</dbReference>
<accession>A0A7X4YIM8</accession>
<dbReference type="EMBL" id="JAAAPK010000012">
    <property type="protein sequence ID" value="NBC45117.1"/>
    <property type="molecule type" value="Genomic_DNA"/>
</dbReference>
<gene>
    <name evidence="1" type="ORF">GTZ93_35490</name>
</gene>
<dbReference type="RefSeq" id="WP_139919360.1">
    <property type="nucleotide sequence ID" value="NZ_CBCSLE010000135.1"/>
</dbReference>
<protein>
    <submittedName>
        <fullName evidence="1">Uncharacterized protein</fullName>
    </submittedName>
</protein>
<dbReference type="CDD" id="cd20698">
    <property type="entry name" value="CdiI_Kp-like"/>
    <property type="match status" value="1"/>
</dbReference>
<dbReference type="AlphaFoldDB" id="A0A7X4YIM8"/>
<proteinExistence type="predicted"/>
<comment type="caution">
    <text evidence="1">The sequence shown here is derived from an EMBL/GenBank/DDBJ whole genome shotgun (WGS) entry which is preliminary data.</text>
</comment>
<organism evidence="1 2">
    <name type="scientific">Corallococcus exiguus</name>
    <dbReference type="NCBI Taxonomy" id="83462"/>
    <lineage>
        <taxon>Bacteria</taxon>
        <taxon>Pseudomonadati</taxon>
        <taxon>Myxococcota</taxon>
        <taxon>Myxococcia</taxon>
        <taxon>Myxococcales</taxon>
        <taxon>Cystobacterineae</taxon>
        <taxon>Myxococcaceae</taxon>
        <taxon>Corallococcus</taxon>
    </lineage>
</organism>
<name>A0A7X4YIM8_9BACT</name>
<reference evidence="1 2" key="1">
    <citation type="submission" date="2020-01" db="EMBL/GenBank/DDBJ databases">
        <title>The draft genome sequence of Corallococcus exiguus DSM 14696.</title>
        <authorList>
            <person name="Zhang X."/>
            <person name="Zhu H."/>
        </authorList>
    </citation>
    <scope>NUCLEOTIDE SEQUENCE [LARGE SCALE GENOMIC DNA]</scope>
    <source>
        <strain evidence="1 2">DSM 14696</strain>
    </source>
</reference>
<evidence type="ECO:0000313" key="2">
    <source>
        <dbReference type="Proteomes" id="UP000537825"/>
    </source>
</evidence>
<sequence length="114" mass="13174">MSDVFSIPDELELLEFFSAEAVERSVEDGYWCYEVSDRRGVRLRFSFNLFERSVQTALQVMDLPLITVSHEGAESMTVSGKTMTCRFLYQGSDARLVLRLDDSINLDWSSLRKY</sequence>
<keyword evidence="2" id="KW-1185">Reference proteome</keyword>